<dbReference type="Proteomes" id="UP000001171">
    <property type="component" value="Chromosome"/>
</dbReference>
<gene>
    <name evidence="2" type="primary">mshK</name>
    <name evidence="2" type="ordered locus">IL0366</name>
</gene>
<evidence type="ECO:0000313" key="3">
    <source>
        <dbReference type="Proteomes" id="UP000001171"/>
    </source>
</evidence>
<dbReference type="eggNOG" id="ENOG5030YBM">
    <property type="taxonomic scope" value="Bacteria"/>
</dbReference>
<protein>
    <submittedName>
        <fullName evidence="2">Type II secretory pathway component</fullName>
    </submittedName>
</protein>
<keyword evidence="1" id="KW-0732">Signal</keyword>
<accession>Q5QWD4</accession>
<name>Q5QWD4_IDILO</name>
<dbReference type="STRING" id="283942.IL0366"/>
<dbReference type="HOGENOM" id="CLU_2130084_0_0_6"/>
<evidence type="ECO:0000256" key="1">
    <source>
        <dbReference type="SAM" id="SignalP"/>
    </source>
</evidence>
<organism evidence="2 3">
    <name type="scientific">Idiomarina loihiensis (strain ATCC BAA-735 / DSM 15497 / L2-TR)</name>
    <dbReference type="NCBI Taxonomy" id="283942"/>
    <lineage>
        <taxon>Bacteria</taxon>
        <taxon>Pseudomonadati</taxon>
        <taxon>Pseudomonadota</taxon>
        <taxon>Gammaproteobacteria</taxon>
        <taxon>Alteromonadales</taxon>
        <taxon>Idiomarinaceae</taxon>
        <taxon>Idiomarina</taxon>
    </lineage>
</organism>
<dbReference type="RefSeq" id="WP_011233627.1">
    <property type="nucleotide sequence ID" value="NC_006512.1"/>
</dbReference>
<dbReference type="GeneID" id="41335518"/>
<feature type="chain" id="PRO_5004262135" evidence="1">
    <location>
        <begin position="19"/>
        <end position="113"/>
    </location>
</feature>
<proteinExistence type="predicted"/>
<dbReference type="AlphaFoldDB" id="Q5QWD4"/>
<dbReference type="EMBL" id="AE017340">
    <property type="protein sequence ID" value="AAV81209.1"/>
    <property type="molecule type" value="Genomic_DNA"/>
</dbReference>
<reference evidence="2 3" key="1">
    <citation type="journal article" date="2004" name="Proc. Natl. Acad. Sci. U.S.A.">
        <title>Genome sequence of the deep-sea gamma-proteobacterium Idiomarina loihiensis reveals amino acid fermentation as a source of carbon and energy.</title>
        <authorList>
            <person name="Hou S."/>
            <person name="Saw J.H."/>
            <person name="Lee K.S."/>
            <person name="Freitas T.A."/>
            <person name="Belisle C."/>
            <person name="Kawarabayasi Y."/>
            <person name="Donachie S.P."/>
            <person name="Pikina A."/>
            <person name="Galperin M.Y."/>
            <person name="Koonin E.V."/>
            <person name="Makarova K.S."/>
            <person name="Omelchenko M.V."/>
            <person name="Sorokin A."/>
            <person name="Wolf Y.I."/>
            <person name="Li Q.X."/>
            <person name="Keum Y.S."/>
            <person name="Campbell S."/>
            <person name="Denery J."/>
            <person name="Aizawa S."/>
            <person name="Shibata S."/>
            <person name="Malahoff A."/>
            <person name="Alam M."/>
        </authorList>
    </citation>
    <scope>NUCLEOTIDE SEQUENCE [LARGE SCALE GENOMIC DNA]</scope>
    <source>
        <strain evidence="3">ATCC BAA-735 / DSM 15497 / L2-TR</strain>
    </source>
</reference>
<dbReference type="OrthoDB" id="6241328at2"/>
<evidence type="ECO:0000313" key="2">
    <source>
        <dbReference type="EMBL" id="AAV81209.1"/>
    </source>
</evidence>
<keyword evidence="3" id="KW-1185">Reference proteome</keyword>
<sequence>MLRGIVLLLLMVAVSAFSQERDPTQPPFTVSQPAVEMDSWGQNIKLSQIFYSEQRQSARINGEWVKPGENIDGFRVNSVNPNSVILEKNNERVEITLFKPIKQNEKGNPGAVQ</sequence>
<feature type="signal peptide" evidence="1">
    <location>
        <begin position="1"/>
        <end position="18"/>
    </location>
</feature>
<dbReference type="KEGG" id="ilo:IL0366"/>